<dbReference type="InterPro" id="IPR015915">
    <property type="entry name" value="Kelch-typ_b-propeller"/>
</dbReference>
<name>A0ABD2PYM8_9PLAT</name>
<dbReference type="AlphaFoldDB" id="A0ABD2PYM8"/>
<dbReference type="InterPro" id="IPR006652">
    <property type="entry name" value="Kelch_1"/>
</dbReference>
<dbReference type="PANTHER" id="PTHR46260:SF3">
    <property type="entry name" value="RING-TYPE DOMAIN-CONTAINING PROTEIN"/>
    <property type="match status" value="1"/>
</dbReference>
<proteinExistence type="predicted"/>
<organism evidence="3 4">
    <name type="scientific">Cichlidogyrus casuarinus</name>
    <dbReference type="NCBI Taxonomy" id="1844966"/>
    <lineage>
        <taxon>Eukaryota</taxon>
        <taxon>Metazoa</taxon>
        <taxon>Spiralia</taxon>
        <taxon>Lophotrochozoa</taxon>
        <taxon>Platyhelminthes</taxon>
        <taxon>Monogenea</taxon>
        <taxon>Monopisthocotylea</taxon>
        <taxon>Dactylogyridea</taxon>
        <taxon>Ancyrocephalidae</taxon>
        <taxon>Cichlidogyrus</taxon>
    </lineage>
</organism>
<sequence length="154" mass="17151">MKMGRYMFGAVILRNEIFIFGGNRTSNAVMNTVEKYDIDENTWSSLPQMRNASQGASATVFMDQIYVLGGSNFNSVEVFNPQTNQWHSVSDLNHAHLGAAIFSHADSIIVAGGFDGQSDTKIIEKYDPSKNKWTVLPQELASEMSRMSYTQLSV</sequence>
<reference evidence="3 4" key="1">
    <citation type="submission" date="2024-11" db="EMBL/GenBank/DDBJ databases">
        <title>Adaptive evolution of stress response genes in parasites aligns with host niche diversity.</title>
        <authorList>
            <person name="Hahn C."/>
            <person name="Resl P."/>
        </authorList>
    </citation>
    <scope>NUCLEOTIDE SEQUENCE [LARGE SCALE GENOMIC DNA]</scope>
    <source>
        <strain evidence="3">EGGRZ-B1_66</strain>
        <tissue evidence="3">Body</tissue>
    </source>
</reference>
<gene>
    <name evidence="3" type="ORF">Ciccas_010471</name>
</gene>
<evidence type="ECO:0000313" key="4">
    <source>
        <dbReference type="Proteomes" id="UP001626550"/>
    </source>
</evidence>
<dbReference type="SUPFAM" id="SSF117281">
    <property type="entry name" value="Kelch motif"/>
    <property type="match status" value="1"/>
</dbReference>
<evidence type="ECO:0000256" key="2">
    <source>
        <dbReference type="ARBA" id="ARBA00022737"/>
    </source>
</evidence>
<keyword evidence="2" id="KW-0677">Repeat</keyword>
<accession>A0ABD2PYM8</accession>
<dbReference type="PANTHER" id="PTHR46260">
    <property type="entry name" value="RING-TYPE DOMAIN-CONTAINING PROTEIN"/>
    <property type="match status" value="1"/>
</dbReference>
<dbReference type="Gene3D" id="2.120.10.80">
    <property type="entry name" value="Kelch-type beta propeller"/>
    <property type="match status" value="1"/>
</dbReference>
<keyword evidence="1" id="KW-0880">Kelch repeat</keyword>
<dbReference type="Proteomes" id="UP001626550">
    <property type="component" value="Unassembled WGS sequence"/>
</dbReference>
<dbReference type="EMBL" id="JBJKFK010002538">
    <property type="protein sequence ID" value="KAL3310956.1"/>
    <property type="molecule type" value="Genomic_DNA"/>
</dbReference>
<comment type="caution">
    <text evidence="3">The sequence shown here is derived from an EMBL/GenBank/DDBJ whole genome shotgun (WGS) entry which is preliminary data.</text>
</comment>
<evidence type="ECO:0000256" key="1">
    <source>
        <dbReference type="ARBA" id="ARBA00022441"/>
    </source>
</evidence>
<evidence type="ECO:0000313" key="3">
    <source>
        <dbReference type="EMBL" id="KAL3310956.1"/>
    </source>
</evidence>
<protein>
    <submittedName>
        <fullName evidence="3">Uncharacterized protein</fullName>
    </submittedName>
</protein>
<keyword evidence="4" id="KW-1185">Reference proteome</keyword>
<dbReference type="Pfam" id="PF24681">
    <property type="entry name" value="Kelch_KLHDC2_KLHL20_DRC7"/>
    <property type="match status" value="1"/>
</dbReference>
<dbReference type="InterPro" id="IPR051746">
    <property type="entry name" value="Kelch_domain_containing_8"/>
</dbReference>
<dbReference type="SMART" id="SM00612">
    <property type="entry name" value="Kelch"/>
    <property type="match status" value="3"/>
</dbReference>